<dbReference type="AlphaFoldDB" id="A0A967F026"/>
<dbReference type="Pfam" id="PF00392">
    <property type="entry name" value="GntR"/>
    <property type="match status" value="1"/>
</dbReference>
<proteinExistence type="predicted"/>
<dbReference type="Gene3D" id="1.10.10.10">
    <property type="entry name" value="Winged helix-like DNA-binding domain superfamily/Winged helix DNA-binding domain"/>
    <property type="match status" value="2"/>
</dbReference>
<evidence type="ECO:0000256" key="2">
    <source>
        <dbReference type="ARBA" id="ARBA00023125"/>
    </source>
</evidence>
<dbReference type="InterPro" id="IPR000524">
    <property type="entry name" value="Tscrpt_reg_HTH_GntR"/>
</dbReference>
<keyword evidence="2" id="KW-0238">DNA-binding</keyword>
<evidence type="ECO:0000256" key="1">
    <source>
        <dbReference type="ARBA" id="ARBA00023015"/>
    </source>
</evidence>
<dbReference type="Pfam" id="PF07729">
    <property type="entry name" value="FCD"/>
    <property type="match status" value="1"/>
</dbReference>
<feature type="domain" description="HTH gntR-type" evidence="4">
    <location>
        <begin position="9"/>
        <end position="76"/>
    </location>
</feature>
<evidence type="ECO:0000313" key="6">
    <source>
        <dbReference type="Proteomes" id="UP000761264"/>
    </source>
</evidence>
<dbReference type="RefSeq" id="WP_167227372.1">
    <property type="nucleotide sequence ID" value="NZ_JAAQPH010000015.1"/>
</dbReference>
<dbReference type="SUPFAM" id="SSF46785">
    <property type="entry name" value="Winged helix' DNA-binding domain"/>
    <property type="match status" value="2"/>
</dbReference>
<evidence type="ECO:0000259" key="4">
    <source>
        <dbReference type="PROSITE" id="PS50949"/>
    </source>
</evidence>
<dbReference type="PANTHER" id="PTHR43537:SF5">
    <property type="entry name" value="UXU OPERON TRANSCRIPTIONAL REGULATOR"/>
    <property type="match status" value="1"/>
</dbReference>
<keyword evidence="3" id="KW-0804">Transcription</keyword>
<organism evidence="5 6">
    <name type="scientific">Pelagibius litoralis</name>
    <dbReference type="NCBI Taxonomy" id="374515"/>
    <lineage>
        <taxon>Bacteria</taxon>
        <taxon>Pseudomonadati</taxon>
        <taxon>Pseudomonadota</taxon>
        <taxon>Alphaproteobacteria</taxon>
        <taxon>Rhodospirillales</taxon>
        <taxon>Rhodovibrionaceae</taxon>
        <taxon>Pelagibius</taxon>
    </lineage>
</organism>
<evidence type="ECO:0000256" key="3">
    <source>
        <dbReference type="ARBA" id="ARBA00023163"/>
    </source>
</evidence>
<dbReference type="GO" id="GO:0003677">
    <property type="term" value="F:DNA binding"/>
    <property type="evidence" value="ECO:0007669"/>
    <property type="project" value="UniProtKB-KW"/>
</dbReference>
<keyword evidence="6" id="KW-1185">Reference proteome</keyword>
<protein>
    <submittedName>
        <fullName evidence="5">GntR family transcriptional regulator</fullName>
    </submittedName>
</protein>
<keyword evidence="1" id="KW-0805">Transcription regulation</keyword>
<dbReference type="SMART" id="SM00895">
    <property type="entry name" value="FCD"/>
    <property type="match status" value="1"/>
</dbReference>
<accession>A0A967F026</accession>
<dbReference type="EMBL" id="JAAQPH010000015">
    <property type="protein sequence ID" value="NIA70595.1"/>
    <property type="molecule type" value="Genomic_DNA"/>
</dbReference>
<dbReference type="Proteomes" id="UP000761264">
    <property type="component" value="Unassembled WGS sequence"/>
</dbReference>
<dbReference type="InterPro" id="IPR008920">
    <property type="entry name" value="TF_FadR/GntR_C"/>
</dbReference>
<dbReference type="SUPFAM" id="SSF48008">
    <property type="entry name" value="GntR ligand-binding domain-like"/>
    <property type="match status" value="1"/>
</dbReference>
<reference evidence="5" key="1">
    <citation type="submission" date="2020-03" db="EMBL/GenBank/DDBJ databases">
        <title>Genome of Pelagibius litoralis DSM 21314T.</title>
        <authorList>
            <person name="Wang G."/>
        </authorList>
    </citation>
    <scope>NUCLEOTIDE SEQUENCE</scope>
    <source>
        <strain evidence="5">DSM 21314</strain>
    </source>
</reference>
<dbReference type="InterPro" id="IPR011711">
    <property type="entry name" value="GntR_C"/>
</dbReference>
<evidence type="ECO:0000313" key="5">
    <source>
        <dbReference type="EMBL" id="NIA70595.1"/>
    </source>
</evidence>
<dbReference type="SMART" id="SM00345">
    <property type="entry name" value="HTH_GNTR"/>
    <property type="match status" value="1"/>
</dbReference>
<dbReference type="PROSITE" id="PS50949">
    <property type="entry name" value="HTH_GNTR"/>
    <property type="match status" value="1"/>
</dbReference>
<comment type="caution">
    <text evidence="5">The sequence shown here is derived from an EMBL/GenBank/DDBJ whole genome shotgun (WGS) entry which is preliminary data.</text>
</comment>
<dbReference type="InterPro" id="IPR036388">
    <property type="entry name" value="WH-like_DNA-bd_sf"/>
</dbReference>
<gene>
    <name evidence="5" type="ORF">HBA54_18520</name>
</gene>
<name>A0A967F026_9PROT</name>
<sequence>MNTDPKAPERLYELVYRVLRDHLEADELPEGLVLLEGPIAEFFGTSRAPVQKALQMLNEEQRILRFEGRGYVVSKTGGNTVPIRMDIRQSGLTLPGDIDEAMKSRSSWQRIYGRIEREVATAAAFGRYRIHEARLASLFQVSRTVARDVLGRLHERGLVQKSSSSRWIAGPLTAAAMKEMYEIRKLLEPAALASAAPHLDRAVLTNMRDHMLTLELDHTNLTPELLHQFDRFLHVECLMKIDNKRMTSIIRQNQLPLATAQTFQQYLGLADESATLSEHRLVLELLIKESVDAAAAALVAHLESAQKRTLARLKVFSVVPAPQFSPFLVKTR</sequence>
<dbReference type="InterPro" id="IPR036390">
    <property type="entry name" value="WH_DNA-bd_sf"/>
</dbReference>
<dbReference type="PANTHER" id="PTHR43537">
    <property type="entry name" value="TRANSCRIPTIONAL REGULATOR, GNTR FAMILY"/>
    <property type="match status" value="1"/>
</dbReference>
<dbReference type="GO" id="GO:0003700">
    <property type="term" value="F:DNA-binding transcription factor activity"/>
    <property type="evidence" value="ECO:0007669"/>
    <property type="project" value="InterPro"/>
</dbReference>
<dbReference type="Gene3D" id="1.20.120.530">
    <property type="entry name" value="GntR ligand-binding domain-like"/>
    <property type="match status" value="1"/>
</dbReference>